<comment type="subcellular location">
    <subcellularLocation>
        <location evidence="10">Cell inner membrane</location>
        <topology evidence="10">Peripheral membrane protein</topology>
        <orientation evidence="10">Cytoplasmic side</orientation>
    </subcellularLocation>
</comment>
<evidence type="ECO:0000256" key="7">
    <source>
        <dbReference type="ARBA" id="ARBA00023098"/>
    </source>
</evidence>
<dbReference type="Gene3D" id="3.60.21.10">
    <property type="match status" value="1"/>
</dbReference>
<evidence type="ECO:0000256" key="6">
    <source>
        <dbReference type="ARBA" id="ARBA00022801"/>
    </source>
</evidence>
<feature type="binding site" evidence="10">
    <location>
        <begin position="79"/>
        <end position="80"/>
    </location>
    <ligand>
        <name>substrate</name>
    </ligand>
</feature>
<dbReference type="GO" id="GO:0016787">
    <property type="term" value="F:hydrolase activity"/>
    <property type="evidence" value="ECO:0007669"/>
    <property type="project" value="UniProtKB-KW"/>
</dbReference>
<keyword evidence="8 10" id="KW-0472">Membrane</keyword>
<dbReference type="InterPro" id="IPR029052">
    <property type="entry name" value="Metallo-depent_PP-like"/>
</dbReference>
<keyword evidence="7 10" id="KW-0443">Lipid metabolism</keyword>
<comment type="pathway">
    <text evidence="10">Glycolipid biosynthesis; lipid IV(A) biosynthesis; lipid IV(A) from (3R)-3-hydroxytetradecanoyl-[acyl-carrier-protein] and UDP-N-acetyl-alpha-D-glucosamine: step 4/6.</text>
</comment>
<evidence type="ECO:0000256" key="2">
    <source>
        <dbReference type="ARBA" id="ARBA00022516"/>
    </source>
</evidence>
<dbReference type="Pfam" id="PF00149">
    <property type="entry name" value="Metallophos"/>
    <property type="match status" value="1"/>
</dbReference>
<feature type="binding site" evidence="10">
    <location>
        <position position="122"/>
    </location>
    <ligand>
        <name>substrate</name>
    </ligand>
</feature>
<feature type="binding site" evidence="10">
    <location>
        <position position="41"/>
    </location>
    <ligand>
        <name>Mn(2+)</name>
        <dbReference type="ChEBI" id="CHEBI:29035"/>
        <label>1</label>
    </ligand>
</feature>
<proteinExistence type="inferred from homology"/>
<dbReference type="EC" id="3.6.1.54" evidence="10"/>
<evidence type="ECO:0000313" key="12">
    <source>
        <dbReference type="EMBL" id="UZP74758.1"/>
    </source>
</evidence>
<feature type="binding site" evidence="10">
    <location>
        <position position="195"/>
    </location>
    <ligand>
        <name>Mn(2+)</name>
        <dbReference type="ChEBI" id="CHEBI:29035"/>
        <label>2</label>
    </ligand>
</feature>
<keyword evidence="13" id="KW-1185">Reference proteome</keyword>
<feature type="binding site" evidence="10">
    <location>
        <position position="11"/>
    </location>
    <ligand>
        <name>Mn(2+)</name>
        <dbReference type="ChEBI" id="CHEBI:29035"/>
        <label>1</label>
    </ligand>
</feature>
<comment type="similarity">
    <text evidence="10">Belongs to the LpxH family.</text>
</comment>
<keyword evidence="3 10" id="KW-0997">Cell inner membrane</keyword>
<dbReference type="PANTHER" id="PTHR34990:SF1">
    <property type="entry name" value="UDP-2,3-DIACYLGLUCOSAMINE HYDROLASE"/>
    <property type="match status" value="1"/>
</dbReference>
<feature type="binding site" evidence="10">
    <location>
        <position position="167"/>
    </location>
    <ligand>
        <name>substrate</name>
    </ligand>
</feature>
<comment type="caution">
    <text evidence="10">Lacks conserved residue(s) required for the propagation of feature annotation.</text>
</comment>
<keyword evidence="2 10" id="KW-0444">Lipid biosynthesis</keyword>
<dbReference type="InterPro" id="IPR043461">
    <property type="entry name" value="LpxH-like"/>
</dbReference>
<reference evidence="12 13" key="1">
    <citation type="submission" date="2019-02" db="EMBL/GenBank/DDBJ databases">
        <title>Halieaceae_genomes.</title>
        <authorList>
            <person name="Li S.-H."/>
        </authorList>
    </citation>
    <scope>NUCLEOTIDE SEQUENCE [LARGE SCALE GENOMIC DNA]</scope>
    <source>
        <strain evidence="12 13">JH123</strain>
    </source>
</reference>
<accession>A0ABY6Q8M8</accession>
<protein>
    <recommendedName>
        <fullName evidence="10">UDP-2,3-diacylglucosamine hydrolase</fullName>
        <ecNumber evidence="10">3.6.1.54</ecNumber>
    </recommendedName>
    <alternativeName>
        <fullName evidence="10">UDP-2,3-diacylglucosamine diphosphatase</fullName>
    </alternativeName>
</protein>
<evidence type="ECO:0000313" key="13">
    <source>
        <dbReference type="Proteomes" id="UP001317963"/>
    </source>
</evidence>
<dbReference type="EMBL" id="CP036501">
    <property type="protein sequence ID" value="UZP74758.1"/>
    <property type="molecule type" value="Genomic_DNA"/>
</dbReference>
<dbReference type="PANTHER" id="PTHR34990">
    <property type="entry name" value="UDP-2,3-DIACYLGLUCOSAMINE HYDROLASE-RELATED"/>
    <property type="match status" value="1"/>
</dbReference>
<feature type="binding site" evidence="10">
    <location>
        <position position="41"/>
    </location>
    <ligand>
        <name>Mn(2+)</name>
        <dbReference type="ChEBI" id="CHEBI:29035"/>
        <label>2</label>
    </ligand>
</feature>
<name>A0ABY6Q8M8_9GAMM</name>
<comment type="cofactor">
    <cofactor evidence="10">
        <name>Mn(2+)</name>
        <dbReference type="ChEBI" id="CHEBI:29035"/>
    </cofactor>
    <text evidence="10">Binds 2 Mn(2+) ions per subunit in a binuclear metal center.</text>
</comment>
<dbReference type="RefSeq" id="WP_279241217.1">
    <property type="nucleotide sequence ID" value="NZ_CP036501.1"/>
</dbReference>
<feature type="binding site" evidence="10">
    <location>
        <position position="79"/>
    </location>
    <ligand>
        <name>Mn(2+)</name>
        <dbReference type="ChEBI" id="CHEBI:29035"/>
        <label>2</label>
    </ligand>
</feature>
<feature type="binding site" evidence="10">
    <location>
        <position position="195"/>
    </location>
    <ligand>
        <name>substrate</name>
    </ligand>
</feature>
<dbReference type="NCBIfam" id="TIGR01854">
    <property type="entry name" value="lipid_A_lpxH"/>
    <property type="match status" value="1"/>
</dbReference>
<dbReference type="CDD" id="cd07398">
    <property type="entry name" value="MPP_YbbF-LpxH"/>
    <property type="match status" value="1"/>
</dbReference>
<sequence length="241" mass="27506">MTTSLFISDLHLSEATPRIEQGLYRFLEQKGGVDRLFLLGDIFEAWIGDDDDSPLAQRFTSAMKRMADRGTRIYFMRGNRDFLVGADYLDKFNAELLSDMAQIVVAGEPTLIMHGDLLCTDDTDYMAFRVVAHDPAWQADMLAKPLEERRELAKQLRTMSKEAASNKAEDIMDVNQAAVERAVTQHSASRLIHGHTHRPRRHLSENFERVVLGDWNETGWYLHEQGDTLELVEFDLKAFAS</sequence>
<dbReference type="HAMAP" id="MF_00575">
    <property type="entry name" value="LpxH"/>
    <property type="match status" value="1"/>
</dbReference>
<evidence type="ECO:0000256" key="3">
    <source>
        <dbReference type="ARBA" id="ARBA00022519"/>
    </source>
</evidence>
<evidence type="ECO:0000256" key="10">
    <source>
        <dbReference type="HAMAP-Rule" id="MF_00575"/>
    </source>
</evidence>
<feature type="binding site" evidence="10">
    <location>
        <position position="197"/>
    </location>
    <ligand>
        <name>Mn(2+)</name>
        <dbReference type="ChEBI" id="CHEBI:29035"/>
        <label>1</label>
    </ligand>
</feature>
<evidence type="ECO:0000259" key="11">
    <source>
        <dbReference type="Pfam" id="PF00149"/>
    </source>
</evidence>
<feature type="binding site" evidence="10">
    <location>
        <position position="160"/>
    </location>
    <ligand>
        <name>substrate</name>
    </ligand>
</feature>
<feature type="binding site" evidence="10">
    <location>
        <position position="114"/>
    </location>
    <ligand>
        <name>Mn(2+)</name>
        <dbReference type="ChEBI" id="CHEBI:29035"/>
        <label>2</label>
    </ligand>
</feature>
<keyword evidence="1 10" id="KW-1003">Cell membrane</keyword>
<organism evidence="12 13">
    <name type="scientific">Candidatus Paraluminiphilus aquimaris</name>
    <dbReference type="NCBI Taxonomy" id="2518994"/>
    <lineage>
        <taxon>Bacteria</taxon>
        <taxon>Pseudomonadati</taxon>
        <taxon>Pseudomonadota</taxon>
        <taxon>Gammaproteobacteria</taxon>
        <taxon>Cellvibrionales</taxon>
        <taxon>Halieaceae</taxon>
        <taxon>Candidatus Paraluminiphilus</taxon>
    </lineage>
</organism>
<evidence type="ECO:0000256" key="9">
    <source>
        <dbReference type="ARBA" id="ARBA00023211"/>
    </source>
</evidence>
<evidence type="ECO:0000256" key="5">
    <source>
        <dbReference type="ARBA" id="ARBA00022723"/>
    </source>
</evidence>
<evidence type="ECO:0000256" key="8">
    <source>
        <dbReference type="ARBA" id="ARBA00023136"/>
    </source>
</evidence>
<dbReference type="InterPro" id="IPR010138">
    <property type="entry name" value="UDP-diacylglucosamine_Hdrlase"/>
</dbReference>
<dbReference type="NCBIfam" id="NF003743">
    <property type="entry name" value="PRK05340.1"/>
    <property type="match status" value="1"/>
</dbReference>
<feature type="domain" description="Calcineurin-like phosphoesterase" evidence="11">
    <location>
        <begin position="5"/>
        <end position="199"/>
    </location>
</feature>
<keyword evidence="9 10" id="KW-0464">Manganese</keyword>
<keyword evidence="5 10" id="KW-0479">Metal-binding</keyword>
<feature type="binding site" evidence="10">
    <location>
        <position position="9"/>
    </location>
    <ligand>
        <name>Mn(2+)</name>
        <dbReference type="ChEBI" id="CHEBI:29035"/>
        <label>1</label>
    </ligand>
</feature>
<dbReference type="SUPFAM" id="SSF56300">
    <property type="entry name" value="Metallo-dependent phosphatases"/>
    <property type="match status" value="1"/>
</dbReference>
<comment type="catalytic activity">
    <reaction evidence="10">
        <text>UDP-2-N,3-O-bis[(3R)-3-hydroxytetradecanoyl]-alpha-D-glucosamine + H2O = 2-N,3-O-bis[(3R)-3-hydroxytetradecanoyl]-alpha-D-glucosaminyl 1-phosphate + UMP + 2 H(+)</text>
        <dbReference type="Rhea" id="RHEA:25213"/>
        <dbReference type="ChEBI" id="CHEBI:15377"/>
        <dbReference type="ChEBI" id="CHEBI:15378"/>
        <dbReference type="ChEBI" id="CHEBI:57865"/>
        <dbReference type="ChEBI" id="CHEBI:57957"/>
        <dbReference type="ChEBI" id="CHEBI:78847"/>
        <dbReference type="EC" id="3.6.1.54"/>
    </reaction>
</comment>
<dbReference type="Proteomes" id="UP001317963">
    <property type="component" value="Chromosome"/>
</dbReference>
<evidence type="ECO:0000256" key="1">
    <source>
        <dbReference type="ARBA" id="ARBA00022475"/>
    </source>
</evidence>
<dbReference type="InterPro" id="IPR004843">
    <property type="entry name" value="Calcineurin-like_PHP"/>
</dbReference>
<gene>
    <name evidence="10" type="primary">lpxH</name>
    <name evidence="12" type="ORF">E0F26_08405</name>
</gene>
<comment type="function">
    <text evidence="10">Hydrolyzes the pyrophosphate bond of UDP-2,3-diacylglucosamine to yield 2,3-diacylglucosamine 1-phosphate (lipid X) and UMP by catalyzing the attack of water at the alpha-P atom. Involved in the biosynthesis of lipid A, a phosphorylated glycolipid that anchors the lipopolysaccharide to the outer membrane of the cell.</text>
</comment>
<keyword evidence="4 10" id="KW-0441">Lipid A biosynthesis</keyword>
<keyword evidence="6 10" id="KW-0378">Hydrolase</keyword>
<evidence type="ECO:0000256" key="4">
    <source>
        <dbReference type="ARBA" id="ARBA00022556"/>
    </source>
</evidence>